<dbReference type="WBParaSite" id="sdigi.contig60.g3252.t1">
    <property type="protein sequence ID" value="sdigi.contig60.g3252.t1"/>
    <property type="gene ID" value="sdigi.contig60.g3252"/>
</dbReference>
<dbReference type="InterPro" id="IPR000073">
    <property type="entry name" value="AB_hydrolase_1"/>
</dbReference>
<dbReference type="SUPFAM" id="SSF53474">
    <property type="entry name" value="alpha/beta-Hydrolases"/>
    <property type="match status" value="1"/>
</dbReference>
<dbReference type="PANTHER" id="PTHR46118">
    <property type="entry name" value="PROTEIN ABHD11"/>
    <property type="match status" value="1"/>
</dbReference>
<name>A0A915PYU3_9BILA</name>
<comment type="catalytic activity">
    <reaction evidence="11">
        <text>1-octadecanoyl-2-(5Z,8Z,11Z,14Z-eicosatetraenoyl)-sn-glycerol + H2O = 2-(5Z,8Z,11Z,14Z-eicosatetraenoyl)-glycerol + octadecanoate + H(+)</text>
        <dbReference type="Rhea" id="RHEA:38507"/>
        <dbReference type="ChEBI" id="CHEBI:15377"/>
        <dbReference type="ChEBI" id="CHEBI:15378"/>
        <dbReference type="ChEBI" id="CHEBI:25629"/>
        <dbReference type="ChEBI" id="CHEBI:52392"/>
        <dbReference type="ChEBI" id="CHEBI:75728"/>
    </reaction>
</comment>
<comment type="similarity">
    <text evidence="1">Belongs to the AB hydrolase superfamily.</text>
</comment>
<evidence type="ECO:0000256" key="3">
    <source>
        <dbReference type="ARBA" id="ARBA00026104"/>
    </source>
</evidence>
<keyword evidence="2" id="KW-0378">Hydrolase</keyword>
<evidence type="ECO:0000256" key="5">
    <source>
        <dbReference type="ARBA" id="ARBA00043667"/>
    </source>
</evidence>
<evidence type="ECO:0000313" key="14">
    <source>
        <dbReference type="WBParaSite" id="sdigi.contig60.g3252.t1"/>
    </source>
</evidence>
<evidence type="ECO:0000256" key="1">
    <source>
        <dbReference type="ARBA" id="ARBA00008645"/>
    </source>
</evidence>
<comment type="catalytic activity">
    <reaction evidence="10">
        <text>1-octadecanoyl-2-(9Z-octadecenoyl)-sn-glycerol + H2O = 2-(9Z-octadecenoyl)-glycerol + octadecanoate + H(+)</text>
        <dbReference type="Rhea" id="RHEA:77103"/>
        <dbReference type="ChEBI" id="CHEBI:15377"/>
        <dbReference type="ChEBI" id="CHEBI:15378"/>
        <dbReference type="ChEBI" id="CHEBI:25629"/>
        <dbReference type="ChEBI" id="CHEBI:73990"/>
        <dbReference type="ChEBI" id="CHEBI:75468"/>
    </reaction>
</comment>
<protein>
    <recommendedName>
        <fullName evidence="7">sn-1-specific diacylglycerol lipase ABHD11</fullName>
        <ecNumber evidence="3">3.1.1.116</ecNumber>
    </recommendedName>
    <alternativeName>
        <fullName evidence="4">Alpha/beta hydrolase domain-containing protein 11</fullName>
    </alternativeName>
</protein>
<dbReference type="InterPro" id="IPR029058">
    <property type="entry name" value="AB_hydrolase_fold"/>
</dbReference>
<dbReference type="AlphaFoldDB" id="A0A915PYU3"/>
<organism evidence="13 14">
    <name type="scientific">Setaria digitata</name>
    <dbReference type="NCBI Taxonomy" id="48799"/>
    <lineage>
        <taxon>Eukaryota</taxon>
        <taxon>Metazoa</taxon>
        <taxon>Ecdysozoa</taxon>
        <taxon>Nematoda</taxon>
        <taxon>Chromadorea</taxon>
        <taxon>Rhabditida</taxon>
        <taxon>Spirurina</taxon>
        <taxon>Spiruromorpha</taxon>
        <taxon>Filarioidea</taxon>
        <taxon>Setariidae</taxon>
        <taxon>Setaria</taxon>
    </lineage>
</organism>
<reference evidence="14" key="1">
    <citation type="submission" date="2022-11" db="UniProtKB">
        <authorList>
            <consortium name="WormBaseParasite"/>
        </authorList>
    </citation>
    <scope>IDENTIFICATION</scope>
</reference>
<evidence type="ECO:0000313" key="13">
    <source>
        <dbReference type="Proteomes" id="UP000887581"/>
    </source>
</evidence>
<evidence type="ECO:0000256" key="7">
    <source>
        <dbReference type="ARBA" id="ARBA00044064"/>
    </source>
</evidence>
<dbReference type="Proteomes" id="UP000887581">
    <property type="component" value="Unplaced"/>
</dbReference>
<evidence type="ECO:0000256" key="6">
    <source>
        <dbReference type="ARBA" id="ARBA00043742"/>
    </source>
</evidence>
<evidence type="ECO:0000256" key="11">
    <source>
        <dbReference type="ARBA" id="ARBA00048919"/>
    </source>
</evidence>
<dbReference type="EC" id="3.1.1.116" evidence="3"/>
<comment type="catalytic activity">
    <reaction evidence="8">
        <text>1-octadecanoyl-2-(4Z,7Z,10Z,13Z,16Z,19Z-docosahexaenoyl)-sn-glycerol + H2O = 2-(4Z,7Z,10Z,13Z,16Z,19Z-docosahexaenoyl)-glycerol + octadecanoate + H(+)</text>
        <dbReference type="Rhea" id="RHEA:77107"/>
        <dbReference type="ChEBI" id="CHEBI:15377"/>
        <dbReference type="ChEBI" id="CHEBI:15378"/>
        <dbReference type="ChEBI" id="CHEBI:25629"/>
        <dbReference type="ChEBI" id="CHEBI:77129"/>
        <dbReference type="ChEBI" id="CHEBI:186738"/>
    </reaction>
</comment>
<comment type="catalytic activity">
    <reaction evidence="5">
        <text>a 1,2-diacyl-sn-glycerol + H2O = a 2-acylglycerol + a fatty acid + H(+)</text>
        <dbReference type="Rhea" id="RHEA:33275"/>
        <dbReference type="ChEBI" id="CHEBI:15377"/>
        <dbReference type="ChEBI" id="CHEBI:15378"/>
        <dbReference type="ChEBI" id="CHEBI:17389"/>
        <dbReference type="ChEBI" id="CHEBI:17815"/>
        <dbReference type="ChEBI" id="CHEBI:28868"/>
        <dbReference type="EC" id="3.1.1.116"/>
    </reaction>
</comment>
<dbReference type="PANTHER" id="PTHR46118:SF4">
    <property type="entry name" value="PROTEIN ABHD11"/>
    <property type="match status" value="1"/>
</dbReference>
<evidence type="ECO:0000259" key="12">
    <source>
        <dbReference type="Pfam" id="PF00561"/>
    </source>
</evidence>
<evidence type="ECO:0000256" key="2">
    <source>
        <dbReference type="ARBA" id="ARBA00022801"/>
    </source>
</evidence>
<evidence type="ECO:0000256" key="9">
    <source>
        <dbReference type="ARBA" id="ARBA00048504"/>
    </source>
</evidence>
<feature type="domain" description="AB hydrolase-1" evidence="12">
    <location>
        <begin position="42"/>
        <end position="282"/>
    </location>
</feature>
<evidence type="ECO:0000256" key="8">
    <source>
        <dbReference type="ARBA" id="ARBA00048283"/>
    </source>
</evidence>
<dbReference type="Pfam" id="PF00561">
    <property type="entry name" value="Abhydrolase_1"/>
    <property type="match status" value="1"/>
</dbReference>
<keyword evidence="13" id="KW-1185">Reference proteome</keyword>
<evidence type="ECO:0000256" key="4">
    <source>
        <dbReference type="ARBA" id="ARBA00042703"/>
    </source>
</evidence>
<evidence type="ECO:0000256" key="10">
    <source>
        <dbReference type="ARBA" id="ARBA00048513"/>
    </source>
</evidence>
<dbReference type="Gene3D" id="3.40.50.1820">
    <property type="entry name" value="alpha/beta hydrolase"/>
    <property type="match status" value="1"/>
</dbReference>
<comment type="catalytic activity">
    <reaction evidence="9">
        <text>1,2-didecanoylglycerol + H2O = decanoylglycerol + decanoate + H(+)</text>
        <dbReference type="Rhea" id="RHEA:48596"/>
        <dbReference type="ChEBI" id="CHEBI:11152"/>
        <dbReference type="ChEBI" id="CHEBI:15377"/>
        <dbReference type="ChEBI" id="CHEBI:15378"/>
        <dbReference type="ChEBI" id="CHEBI:27689"/>
        <dbReference type="ChEBI" id="CHEBI:90605"/>
    </reaction>
</comment>
<accession>A0A915PYU3</accession>
<comment type="catalytic activity">
    <reaction evidence="6">
        <text>a 1,3-diacyl-sn-glycerol + H2O = a 1-acyl-sn-glycerol + a fatty acid + H(+)</text>
        <dbReference type="Rhea" id="RHEA:38503"/>
        <dbReference type="ChEBI" id="CHEBI:15377"/>
        <dbReference type="ChEBI" id="CHEBI:15378"/>
        <dbReference type="ChEBI" id="CHEBI:28868"/>
        <dbReference type="ChEBI" id="CHEBI:64683"/>
        <dbReference type="ChEBI" id="CHEBI:77272"/>
    </reaction>
</comment>
<dbReference type="GO" id="GO:0052689">
    <property type="term" value="F:carboxylic ester hydrolase activity"/>
    <property type="evidence" value="ECO:0007669"/>
    <property type="project" value="TreeGrafter"/>
</dbReference>
<dbReference type="GO" id="GO:0005739">
    <property type="term" value="C:mitochondrion"/>
    <property type="evidence" value="ECO:0007669"/>
    <property type="project" value="TreeGrafter"/>
</dbReference>
<proteinExistence type="inferred from homology"/>
<sequence>MYGLFLQCKYNQLAQCFRLYSRHVELSFERFGEKGVRPQISPLVILHGLFGQKSNWQSIAANLRRILKNTVFTLDLRNHGSSPWHSTMTYAEMASDVRYFIDEIIPQQIGEFSKVHLLGHSMGGKTAMRVALMEDSDARLKSLIVEDIAPKVYSTFAFFQKTIEAMKSADLTGDRTEIERELATAITDRTTRSFLLTNLIAAGDGMYRWRLNLDSILHHIRELCGNGGLENESIYNGKCLFVSGGISDYVLPHDHPLILKHFPNAQFSVIPGAAHWVHAEKPYEFTDVVARFIHSVEHGREKNM</sequence>